<reference evidence="2" key="1">
    <citation type="submission" date="2020-05" db="EMBL/GenBank/DDBJ databases">
        <authorList>
            <person name="Chiriac C."/>
            <person name="Salcher M."/>
            <person name="Ghai R."/>
            <person name="Kavagutti S V."/>
        </authorList>
    </citation>
    <scope>NUCLEOTIDE SEQUENCE</scope>
</reference>
<feature type="region of interest" description="Disordered" evidence="1">
    <location>
        <begin position="36"/>
        <end position="103"/>
    </location>
</feature>
<name>A0A6J7EHU9_9ZZZZ</name>
<gene>
    <name evidence="2" type="ORF">UFOPK3423_01335</name>
</gene>
<organism evidence="2">
    <name type="scientific">freshwater metagenome</name>
    <dbReference type="NCBI Taxonomy" id="449393"/>
    <lineage>
        <taxon>unclassified sequences</taxon>
        <taxon>metagenomes</taxon>
        <taxon>ecological metagenomes</taxon>
    </lineage>
</organism>
<protein>
    <submittedName>
        <fullName evidence="2">Unannotated protein</fullName>
    </submittedName>
</protein>
<sequence>MIARIPGGHRTVSALIVSLALFLVIAAVLAVTMARGDDPALRTRRSADTPRRQEQPSLPPGAQRGDDQDDDWQGGRGWDDEYQAPPLSDWSGQQGPPVRSGTS</sequence>
<proteinExistence type="predicted"/>
<feature type="compositionally biased region" description="Basic and acidic residues" evidence="1">
    <location>
        <begin position="36"/>
        <end position="54"/>
    </location>
</feature>
<evidence type="ECO:0000256" key="1">
    <source>
        <dbReference type="SAM" id="MobiDB-lite"/>
    </source>
</evidence>
<evidence type="ECO:0000313" key="2">
    <source>
        <dbReference type="EMBL" id="CAB4880870.1"/>
    </source>
</evidence>
<dbReference type="AlphaFoldDB" id="A0A6J7EHU9"/>
<dbReference type="EMBL" id="CAFBLQ010000172">
    <property type="protein sequence ID" value="CAB4880870.1"/>
    <property type="molecule type" value="Genomic_DNA"/>
</dbReference>
<accession>A0A6J7EHU9</accession>
<feature type="compositionally biased region" description="Polar residues" evidence="1">
    <location>
        <begin position="90"/>
        <end position="103"/>
    </location>
</feature>